<dbReference type="InterPro" id="IPR013527">
    <property type="entry name" value="YicC-like_N"/>
</dbReference>
<evidence type="ECO:0000259" key="6">
    <source>
        <dbReference type="Pfam" id="PF03755"/>
    </source>
</evidence>
<accession>A0ABT7L606</accession>
<dbReference type="EMBL" id="JASTZU010000021">
    <property type="protein sequence ID" value="MDL4840006.1"/>
    <property type="molecule type" value="Genomic_DNA"/>
</dbReference>
<keyword evidence="4 8" id="KW-0378">Hydrolase</keyword>
<dbReference type="GO" id="GO:0016787">
    <property type="term" value="F:hydrolase activity"/>
    <property type="evidence" value="ECO:0007669"/>
    <property type="project" value="UniProtKB-KW"/>
</dbReference>
<keyword evidence="2" id="KW-0540">Nuclease</keyword>
<dbReference type="RefSeq" id="WP_285931007.1">
    <property type="nucleotide sequence ID" value="NZ_JASTZU010000021.1"/>
</dbReference>
<dbReference type="InterPro" id="IPR005229">
    <property type="entry name" value="YicC/YloC-like"/>
</dbReference>
<dbReference type="Pfam" id="PF08340">
    <property type="entry name" value="YicC-like_C"/>
    <property type="match status" value="1"/>
</dbReference>
<comment type="similarity">
    <text evidence="5">Belongs to the YicC/YloC family.</text>
</comment>
<dbReference type="PANTHER" id="PTHR30636:SF3">
    <property type="entry name" value="UPF0701 PROTEIN YICC"/>
    <property type="match status" value="1"/>
</dbReference>
<sequence length="293" mass="34182">MVTSMTGYGRNEVCVSETNISVEIRSVNHRFLDVSTKIPRSLLVLEDKLKKVVQSYFDRGRIDIFITIEGHELVERTLQINWELMDQYIEGFEKIKKRYNLAGDVPVEVVTEMSDVFTIQESSQESDFVHDSIIKALKNACRQVLEMREHEGEELVEDVKSRIEMIENTVKLLGERRDIVIMEYRDRIKERIEKYISSEFVNDDSKLYQEVALLAEKGDITEEVTRLHSHVSQFLHTITQQGAIGRKLDFILQEMHRETNTVGSKSNDVKISEWVVMLKSEIERVKEQIQNIE</sequence>
<evidence type="ECO:0000313" key="8">
    <source>
        <dbReference type="EMBL" id="MDL4840006.1"/>
    </source>
</evidence>
<keyword evidence="3" id="KW-0255">Endonuclease</keyword>
<keyword evidence="9" id="KW-1185">Reference proteome</keyword>
<dbReference type="PANTHER" id="PTHR30636">
    <property type="entry name" value="UPF0701 PROTEIN YICC"/>
    <property type="match status" value="1"/>
</dbReference>
<dbReference type="InterPro" id="IPR013551">
    <property type="entry name" value="YicC-like_C"/>
</dbReference>
<reference evidence="8 9" key="1">
    <citation type="submission" date="2023-06" db="EMBL/GenBank/DDBJ databases">
        <title>Aquibacillus rhizosphaerae LR5S19.</title>
        <authorList>
            <person name="Sun J.-Q."/>
        </authorList>
    </citation>
    <scope>NUCLEOTIDE SEQUENCE [LARGE SCALE GENOMIC DNA]</scope>
    <source>
        <strain evidence="8 9">LR5S19</strain>
    </source>
</reference>
<comment type="caution">
    <text evidence="8">The sequence shown here is derived from an EMBL/GenBank/DDBJ whole genome shotgun (WGS) entry which is preliminary data.</text>
</comment>
<evidence type="ECO:0000256" key="4">
    <source>
        <dbReference type="ARBA" id="ARBA00022801"/>
    </source>
</evidence>
<proteinExistence type="inferred from homology"/>
<evidence type="ECO:0000256" key="3">
    <source>
        <dbReference type="ARBA" id="ARBA00022759"/>
    </source>
</evidence>
<evidence type="ECO:0000256" key="5">
    <source>
        <dbReference type="ARBA" id="ARBA00035648"/>
    </source>
</evidence>
<organism evidence="8 9">
    <name type="scientific">Aquibacillus rhizosphaerae</name>
    <dbReference type="NCBI Taxonomy" id="3051431"/>
    <lineage>
        <taxon>Bacteria</taxon>
        <taxon>Bacillati</taxon>
        <taxon>Bacillota</taxon>
        <taxon>Bacilli</taxon>
        <taxon>Bacillales</taxon>
        <taxon>Bacillaceae</taxon>
        <taxon>Aquibacillus</taxon>
    </lineage>
</organism>
<evidence type="ECO:0000259" key="7">
    <source>
        <dbReference type="Pfam" id="PF08340"/>
    </source>
</evidence>
<dbReference type="EC" id="3.1.-.-" evidence="8"/>
<evidence type="ECO:0000256" key="2">
    <source>
        <dbReference type="ARBA" id="ARBA00022722"/>
    </source>
</evidence>
<protein>
    <submittedName>
        <fullName evidence="8">YicC/YloC family endoribonuclease</fullName>
        <ecNumber evidence="8">3.1.-.-</ecNumber>
    </submittedName>
</protein>
<dbReference type="NCBIfam" id="TIGR00255">
    <property type="entry name" value="YicC/YloC family endoribonuclease"/>
    <property type="match status" value="1"/>
</dbReference>
<feature type="domain" description="Endoribonuclease YicC-like C-terminal" evidence="7">
    <location>
        <begin position="176"/>
        <end position="293"/>
    </location>
</feature>
<evidence type="ECO:0000313" key="9">
    <source>
        <dbReference type="Proteomes" id="UP001235343"/>
    </source>
</evidence>
<dbReference type="Pfam" id="PF03755">
    <property type="entry name" value="YicC-like_N"/>
    <property type="match status" value="1"/>
</dbReference>
<dbReference type="Proteomes" id="UP001235343">
    <property type="component" value="Unassembled WGS sequence"/>
</dbReference>
<evidence type="ECO:0000256" key="1">
    <source>
        <dbReference type="ARBA" id="ARBA00001968"/>
    </source>
</evidence>
<comment type="cofactor">
    <cofactor evidence="1">
        <name>a divalent metal cation</name>
        <dbReference type="ChEBI" id="CHEBI:60240"/>
    </cofactor>
</comment>
<feature type="domain" description="Endoribonuclease YicC-like N-terminal" evidence="6">
    <location>
        <begin position="3"/>
        <end position="156"/>
    </location>
</feature>
<name>A0ABT7L606_9BACI</name>
<gene>
    <name evidence="8" type="ORF">QQS35_05995</name>
</gene>